<dbReference type="SMART" id="SM00028">
    <property type="entry name" value="TPR"/>
    <property type="match status" value="3"/>
</dbReference>
<dbReference type="PROSITE" id="PS50943">
    <property type="entry name" value="HTH_CROC1"/>
    <property type="match status" value="1"/>
</dbReference>
<proteinExistence type="predicted"/>
<gene>
    <name evidence="2" type="ORF">RQP18_13065</name>
</gene>
<accession>A0ABZ3CHL6</accession>
<name>A0ABZ3CHL6_9STAP</name>
<dbReference type="EMBL" id="CP138333">
    <property type="protein sequence ID" value="WZX29555.2"/>
    <property type="molecule type" value="Genomic_DNA"/>
</dbReference>
<dbReference type="InterPro" id="IPR010982">
    <property type="entry name" value="Lambda_DNA-bd_dom_sf"/>
</dbReference>
<dbReference type="PANTHER" id="PTHR37038">
    <property type="entry name" value="TRANSCRIPTIONAL REGULATOR-RELATED"/>
    <property type="match status" value="1"/>
</dbReference>
<dbReference type="CDD" id="cd00093">
    <property type="entry name" value="HTH_XRE"/>
    <property type="match status" value="1"/>
</dbReference>
<dbReference type="Gene3D" id="1.25.40.10">
    <property type="entry name" value="Tetratricopeptide repeat domain"/>
    <property type="match status" value="1"/>
</dbReference>
<dbReference type="InterPro" id="IPR011990">
    <property type="entry name" value="TPR-like_helical_dom_sf"/>
</dbReference>
<dbReference type="InterPro" id="IPR019734">
    <property type="entry name" value="TPR_rpt"/>
</dbReference>
<dbReference type="SUPFAM" id="SSF47413">
    <property type="entry name" value="lambda repressor-like DNA-binding domains"/>
    <property type="match status" value="1"/>
</dbReference>
<dbReference type="Proteomes" id="UP001455384">
    <property type="component" value="Chromosome"/>
</dbReference>
<dbReference type="SMART" id="SM00530">
    <property type="entry name" value="HTH_XRE"/>
    <property type="match status" value="1"/>
</dbReference>
<evidence type="ECO:0000259" key="1">
    <source>
        <dbReference type="PROSITE" id="PS50943"/>
    </source>
</evidence>
<keyword evidence="3" id="KW-1185">Reference proteome</keyword>
<evidence type="ECO:0000313" key="3">
    <source>
        <dbReference type="Proteomes" id="UP001455384"/>
    </source>
</evidence>
<evidence type="ECO:0000313" key="2">
    <source>
        <dbReference type="EMBL" id="WZX29555.2"/>
    </source>
</evidence>
<dbReference type="InterPro" id="IPR001387">
    <property type="entry name" value="Cro/C1-type_HTH"/>
</dbReference>
<reference evidence="3" key="1">
    <citation type="submission" date="2023-10" db="EMBL/GenBank/DDBJ databases">
        <title>Genome analysis and identification of Salinococcus sp. Bachu38 nov., a PGPR from the rhizosphere of Tamarix.</title>
        <authorList>
            <person name="Liang Z."/>
            <person name="Zhang X."/>
            <person name="Jia J."/>
            <person name="Chen X."/>
            <person name="Wang Y."/>
            <person name="Wang Q."/>
            <person name="Wang R."/>
        </authorList>
    </citation>
    <scope>NUCLEOTIDE SEQUENCE [LARGE SCALE GENOMIC DNA]</scope>
    <source>
        <strain evidence="3">Bachu38</strain>
    </source>
</reference>
<feature type="domain" description="HTH cro/C1-type" evidence="1">
    <location>
        <begin position="8"/>
        <end position="61"/>
    </location>
</feature>
<sequence length="281" mass="32715">MEDISSKIRIRRKMMALSQGKLAEGITSQPAISRLENGKFTIRLDEFLDVMERLNLSIHDVFCNGDKTPDLIVRERLDDARSNQDYIKMAEILESESGGFWKQSPELDGYKYWHQGLVKQSKGEYRMALRLISTAIEKNQTNEWMYEAVAEMHLAKGNIYNMTDLGGLDSYKDALLFYEKSKKQSPGLVVKILYNLAVSLCEDNEHEKSLKYCNKALDILHKNDSTYLIVHILYMKLSALIHLRQYEEYTVLKEKNKIFFENYNEVELLNKLENYSARNIS</sequence>
<organism evidence="2 3">
    <name type="scientific">Salinicoccus bachuensis</name>
    <dbReference type="NCBI Taxonomy" id="3136731"/>
    <lineage>
        <taxon>Bacteria</taxon>
        <taxon>Bacillati</taxon>
        <taxon>Bacillota</taxon>
        <taxon>Bacilli</taxon>
        <taxon>Bacillales</taxon>
        <taxon>Staphylococcaceae</taxon>
        <taxon>Salinicoccus</taxon>
    </lineage>
</organism>
<dbReference type="InterPro" id="IPR053163">
    <property type="entry name" value="HTH-type_regulator_Rgg"/>
</dbReference>
<dbReference type="RefSeq" id="WP_373446084.1">
    <property type="nucleotide sequence ID" value="NZ_CP138333.2"/>
</dbReference>
<dbReference type="SUPFAM" id="SSF48452">
    <property type="entry name" value="TPR-like"/>
    <property type="match status" value="1"/>
</dbReference>
<protein>
    <submittedName>
        <fullName evidence="2">Helix-turn-helix domain-containing protein</fullName>
    </submittedName>
</protein>
<dbReference type="Pfam" id="PF01381">
    <property type="entry name" value="HTH_3"/>
    <property type="match status" value="1"/>
</dbReference>